<keyword evidence="16" id="KW-1185">Reference proteome</keyword>
<dbReference type="CDD" id="cd03017">
    <property type="entry name" value="PRX_BCP"/>
    <property type="match status" value="1"/>
</dbReference>
<proteinExistence type="inferred from homology"/>
<dbReference type="EC" id="1.11.1.24" evidence="3"/>
<dbReference type="Pfam" id="PF00578">
    <property type="entry name" value="AhpC-TSA"/>
    <property type="match status" value="1"/>
</dbReference>
<dbReference type="InterPro" id="IPR036249">
    <property type="entry name" value="Thioredoxin-like_sf"/>
</dbReference>
<dbReference type="GO" id="GO:0140824">
    <property type="term" value="F:thioredoxin-dependent peroxiredoxin activity"/>
    <property type="evidence" value="ECO:0007669"/>
    <property type="project" value="UniProtKB-EC"/>
</dbReference>
<evidence type="ECO:0000256" key="11">
    <source>
        <dbReference type="ARBA" id="ARBA00042639"/>
    </source>
</evidence>
<evidence type="ECO:0000256" key="1">
    <source>
        <dbReference type="ARBA" id="ARBA00003330"/>
    </source>
</evidence>
<evidence type="ECO:0000256" key="12">
    <source>
        <dbReference type="ARBA" id="ARBA00049091"/>
    </source>
</evidence>
<dbReference type="InterPro" id="IPR000866">
    <property type="entry name" value="AhpC/TSA"/>
</dbReference>
<evidence type="ECO:0000256" key="8">
    <source>
        <dbReference type="ARBA" id="ARBA00023284"/>
    </source>
</evidence>
<dbReference type="PANTHER" id="PTHR42801">
    <property type="entry name" value="THIOREDOXIN-DEPENDENT PEROXIDE REDUCTASE"/>
    <property type="match status" value="1"/>
</dbReference>
<sequence>MTRFASFFTLIGLALAAQHASAALAVGATAPTFTTEAAVGGKAFKFSLTDTLKQGPVVLYFYPKSFTQGCTVEAHNFAEATDKFKSLGATVIGISTDNIETQKKFSTEECRDKFAVAADADGKVVKEYDSALKIMPGHADRVSYLIGQDGKVAAVFSSLSPDGHVETMLKAVEQLRDTKKR</sequence>
<evidence type="ECO:0000259" key="14">
    <source>
        <dbReference type="PROSITE" id="PS51352"/>
    </source>
</evidence>
<organism evidence="15 16">
    <name type="scientific">Roseateles agri</name>
    <dbReference type="NCBI Taxonomy" id="3098619"/>
    <lineage>
        <taxon>Bacteria</taxon>
        <taxon>Pseudomonadati</taxon>
        <taxon>Pseudomonadota</taxon>
        <taxon>Betaproteobacteria</taxon>
        <taxon>Burkholderiales</taxon>
        <taxon>Sphaerotilaceae</taxon>
        <taxon>Roseateles</taxon>
    </lineage>
</organism>
<evidence type="ECO:0000313" key="15">
    <source>
        <dbReference type="EMBL" id="MDY0744882.1"/>
    </source>
</evidence>
<dbReference type="InterPro" id="IPR013766">
    <property type="entry name" value="Thioredoxin_domain"/>
</dbReference>
<evidence type="ECO:0000256" key="4">
    <source>
        <dbReference type="ARBA" id="ARBA00022559"/>
    </source>
</evidence>
<dbReference type="PROSITE" id="PS51352">
    <property type="entry name" value="THIOREDOXIN_2"/>
    <property type="match status" value="1"/>
</dbReference>
<dbReference type="InterPro" id="IPR024706">
    <property type="entry name" value="Peroxiredoxin_AhpC-typ"/>
</dbReference>
<comment type="subunit">
    <text evidence="2">Monomer.</text>
</comment>
<feature type="signal peptide" evidence="13">
    <location>
        <begin position="1"/>
        <end position="22"/>
    </location>
</feature>
<reference evidence="15 16" key="1">
    <citation type="submission" date="2023-11" db="EMBL/GenBank/DDBJ databases">
        <title>Paucibacter sp. nov., isolated from fresh soil in Korea.</title>
        <authorList>
            <person name="Le N.T.T."/>
        </authorList>
    </citation>
    <scope>NUCLEOTIDE SEQUENCE [LARGE SCALE GENOMIC DNA]</scope>
    <source>
        <strain evidence="15 16">R3-3</strain>
    </source>
</reference>
<keyword evidence="8" id="KW-0676">Redox-active center</keyword>
<comment type="similarity">
    <text evidence="10">Belongs to the peroxiredoxin family. BCP/PrxQ subfamily.</text>
</comment>
<gene>
    <name evidence="15" type="ORF">SNE35_10210</name>
</gene>
<dbReference type="Gene3D" id="3.40.30.10">
    <property type="entry name" value="Glutaredoxin"/>
    <property type="match status" value="1"/>
</dbReference>
<dbReference type="EMBL" id="JAXCLA010000003">
    <property type="protein sequence ID" value="MDY0744882.1"/>
    <property type="molecule type" value="Genomic_DNA"/>
</dbReference>
<feature type="domain" description="Thioredoxin" evidence="14">
    <location>
        <begin position="24"/>
        <end position="177"/>
    </location>
</feature>
<keyword evidence="6 15" id="KW-0560">Oxidoreductase</keyword>
<evidence type="ECO:0000256" key="7">
    <source>
        <dbReference type="ARBA" id="ARBA00023157"/>
    </source>
</evidence>
<evidence type="ECO:0000256" key="10">
    <source>
        <dbReference type="ARBA" id="ARBA00038489"/>
    </source>
</evidence>
<keyword evidence="5" id="KW-0049">Antioxidant</keyword>
<comment type="catalytic activity">
    <reaction evidence="12">
        <text>a hydroperoxide + [thioredoxin]-dithiol = an alcohol + [thioredoxin]-disulfide + H2O</text>
        <dbReference type="Rhea" id="RHEA:62620"/>
        <dbReference type="Rhea" id="RHEA-COMP:10698"/>
        <dbReference type="Rhea" id="RHEA-COMP:10700"/>
        <dbReference type="ChEBI" id="CHEBI:15377"/>
        <dbReference type="ChEBI" id="CHEBI:29950"/>
        <dbReference type="ChEBI" id="CHEBI:30879"/>
        <dbReference type="ChEBI" id="CHEBI:35924"/>
        <dbReference type="ChEBI" id="CHEBI:50058"/>
        <dbReference type="EC" id="1.11.1.24"/>
    </reaction>
</comment>
<evidence type="ECO:0000256" key="5">
    <source>
        <dbReference type="ARBA" id="ARBA00022862"/>
    </source>
</evidence>
<protein>
    <recommendedName>
        <fullName evidence="3">thioredoxin-dependent peroxiredoxin</fullName>
        <ecNumber evidence="3">1.11.1.24</ecNumber>
    </recommendedName>
    <alternativeName>
        <fullName evidence="9">Thioredoxin peroxidase</fullName>
    </alternativeName>
    <alternativeName>
        <fullName evidence="11">Thioredoxin-dependent peroxiredoxin Bcp</fullName>
    </alternativeName>
</protein>
<dbReference type="PANTHER" id="PTHR42801:SF4">
    <property type="entry name" value="AHPC_TSA FAMILY PROTEIN"/>
    <property type="match status" value="1"/>
</dbReference>
<feature type="chain" id="PRO_5046708318" description="thioredoxin-dependent peroxiredoxin" evidence="13">
    <location>
        <begin position="23"/>
        <end position="181"/>
    </location>
</feature>
<evidence type="ECO:0000256" key="2">
    <source>
        <dbReference type="ARBA" id="ARBA00011245"/>
    </source>
</evidence>
<dbReference type="RefSeq" id="WP_320422792.1">
    <property type="nucleotide sequence ID" value="NZ_JAXCLA010000003.1"/>
</dbReference>
<evidence type="ECO:0000256" key="13">
    <source>
        <dbReference type="SAM" id="SignalP"/>
    </source>
</evidence>
<evidence type="ECO:0000256" key="3">
    <source>
        <dbReference type="ARBA" id="ARBA00013017"/>
    </source>
</evidence>
<keyword evidence="13" id="KW-0732">Signal</keyword>
<comment type="function">
    <text evidence="1">Thiol-specific peroxidase that catalyzes the reduction of hydrogen peroxide and organic hydroperoxides to water and alcohols, respectively. Plays a role in cell protection against oxidative stress by detoxifying peroxides and as sensor of hydrogen peroxide-mediated signaling events.</text>
</comment>
<dbReference type="SUPFAM" id="SSF52833">
    <property type="entry name" value="Thioredoxin-like"/>
    <property type="match status" value="1"/>
</dbReference>
<dbReference type="PIRSF" id="PIRSF000239">
    <property type="entry name" value="AHPC"/>
    <property type="match status" value="1"/>
</dbReference>
<dbReference type="Proteomes" id="UP001285263">
    <property type="component" value="Unassembled WGS sequence"/>
</dbReference>
<evidence type="ECO:0000256" key="6">
    <source>
        <dbReference type="ARBA" id="ARBA00023002"/>
    </source>
</evidence>
<comment type="caution">
    <text evidence="15">The sequence shown here is derived from an EMBL/GenBank/DDBJ whole genome shotgun (WGS) entry which is preliminary data.</text>
</comment>
<evidence type="ECO:0000256" key="9">
    <source>
        <dbReference type="ARBA" id="ARBA00032824"/>
    </source>
</evidence>
<accession>A0ABU5DIG0</accession>
<keyword evidence="4 15" id="KW-0575">Peroxidase</keyword>
<name>A0ABU5DIG0_9BURK</name>
<evidence type="ECO:0000313" key="16">
    <source>
        <dbReference type="Proteomes" id="UP001285263"/>
    </source>
</evidence>
<dbReference type="InterPro" id="IPR050924">
    <property type="entry name" value="Peroxiredoxin_BCP/PrxQ"/>
</dbReference>
<keyword evidence="7" id="KW-1015">Disulfide bond</keyword>